<dbReference type="EMBL" id="CM047747">
    <property type="protein sequence ID" value="KAJ0017422.1"/>
    <property type="molecule type" value="Genomic_DNA"/>
</dbReference>
<sequence length="106" mass="11735">MSDKYSRLAIKCGVKQLRVGNILCEANDCGGSFNVLNYEKWALSNVGLFSEGQCNTLLQNTGSEVINTTTPNLYQITRQSPRSLIYYGLSLENGVYNVSLFGDLSR</sequence>
<name>A0ACC0XI54_9ROSI</name>
<protein>
    <submittedName>
        <fullName evidence="1">Uncharacterized protein</fullName>
    </submittedName>
</protein>
<evidence type="ECO:0000313" key="2">
    <source>
        <dbReference type="Proteomes" id="UP001163603"/>
    </source>
</evidence>
<evidence type="ECO:0000313" key="1">
    <source>
        <dbReference type="EMBL" id="KAJ0017422.1"/>
    </source>
</evidence>
<proteinExistence type="predicted"/>
<keyword evidence="2" id="KW-1185">Reference proteome</keyword>
<accession>A0ACC0XI54</accession>
<gene>
    <name evidence="1" type="ORF">Pint_11500</name>
</gene>
<organism evidence="1 2">
    <name type="scientific">Pistacia integerrima</name>
    <dbReference type="NCBI Taxonomy" id="434235"/>
    <lineage>
        <taxon>Eukaryota</taxon>
        <taxon>Viridiplantae</taxon>
        <taxon>Streptophyta</taxon>
        <taxon>Embryophyta</taxon>
        <taxon>Tracheophyta</taxon>
        <taxon>Spermatophyta</taxon>
        <taxon>Magnoliopsida</taxon>
        <taxon>eudicotyledons</taxon>
        <taxon>Gunneridae</taxon>
        <taxon>Pentapetalae</taxon>
        <taxon>rosids</taxon>
        <taxon>malvids</taxon>
        <taxon>Sapindales</taxon>
        <taxon>Anacardiaceae</taxon>
        <taxon>Pistacia</taxon>
    </lineage>
</organism>
<comment type="caution">
    <text evidence="1">The sequence shown here is derived from an EMBL/GenBank/DDBJ whole genome shotgun (WGS) entry which is preliminary data.</text>
</comment>
<dbReference type="Proteomes" id="UP001163603">
    <property type="component" value="Chromosome 12"/>
</dbReference>
<reference evidence="2" key="1">
    <citation type="journal article" date="2023" name="G3 (Bethesda)">
        <title>Genome assembly and association tests identify interacting loci associated with vigor, precocity, and sex in interspecific pistachio rootstocks.</title>
        <authorList>
            <person name="Palmer W."/>
            <person name="Jacygrad E."/>
            <person name="Sagayaradj S."/>
            <person name="Cavanaugh K."/>
            <person name="Han R."/>
            <person name="Bertier L."/>
            <person name="Beede B."/>
            <person name="Kafkas S."/>
            <person name="Golino D."/>
            <person name="Preece J."/>
            <person name="Michelmore R."/>
        </authorList>
    </citation>
    <scope>NUCLEOTIDE SEQUENCE [LARGE SCALE GENOMIC DNA]</scope>
</reference>